<dbReference type="Pfam" id="PF00082">
    <property type="entry name" value="Peptidase_S8"/>
    <property type="match status" value="1"/>
</dbReference>
<evidence type="ECO:0000256" key="1">
    <source>
        <dbReference type="ARBA" id="ARBA00011073"/>
    </source>
</evidence>
<feature type="active site" description="Charge relay system" evidence="5">
    <location>
        <position position="214"/>
    </location>
</feature>
<dbReference type="Proteomes" id="UP000230407">
    <property type="component" value="Unassembled WGS sequence"/>
</dbReference>
<dbReference type="InterPro" id="IPR036852">
    <property type="entry name" value="Peptidase_S8/S53_dom_sf"/>
</dbReference>
<keyword evidence="4 5" id="KW-0720">Serine protease</keyword>
<evidence type="ECO:0000256" key="3">
    <source>
        <dbReference type="ARBA" id="ARBA00022801"/>
    </source>
</evidence>
<evidence type="ECO:0000256" key="4">
    <source>
        <dbReference type="ARBA" id="ARBA00022825"/>
    </source>
</evidence>
<feature type="transmembrane region" description="Helical" evidence="7">
    <location>
        <begin position="336"/>
        <end position="357"/>
    </location>
</feature>
<organism evidence="9 10">
    <name type="scientific">Streptomyces carminius</name>
    <dbReference type="NCBI Taxonomy" id="2665496"/>
    <lineage>
        <taxon>Bacteria</taxon>
        <taxon>Bacillati</taxon>
        <taxon>Actinomycetota</taxon>
        <taxon>Actinomycetes</taxon>
        <taxon>Kitasatosporales</taxon>
        <taxon>Streptomycetaceae</taxon>
        <taxon>Streptomyces</taxon>
    </lineage>
</organism>
<dbReference type="PANTHER" id="PTHR43806">
    <property type="entry name" value="PEPTIDASE S8"/>
    <property type="match status" value="1"/>
</dbReference>
<evidence type="ECO:0000313" key="10">
    <source>
        <dbReference type="Proteomes" id="UP000230407"/>
    </source>
</evidence>
<feature type="compositionally biased region" description="Basic and acidic residues" evidence="6">
    <location>
        <begin position="307"/>
        <end position="324"/>
    </location>
</feature>
<gene>
    <name evidence="9" type="ORF">CUT44_05480</name>
</gene>
<evidence type="ECO:0000256" key="2">
    <source>
        <dbReference type="ARBA" id="ARBA00022670"/>
    </source>
</evidence>
<comment type="similarity">
    <text evidence="1 5">Belongs to the peptidase S8 family.</text>
</comment>
<feature type="region of interest" description="Disordered" evidence="6">
    <location>
        <begin position="271"/>
        <end position="331"/>
    </location>
</feature>
<keyword evidence="7" id="KW-0812">Transmembrane</keyword>
<dbReference type="InterPro" id="IPR050131">
    <property type="entry name" value="Peptidase_S8_subtilisin-like"/>
</dbReference>
<accession>A0A2M8M4V2</accession>
<dbReference type="AlphaFoldDB" id="A0A2M8M4V2"/>
<keyword evidence="7" id="KW-0472">Membrane</keyword>
<name>A0A2M8M4V2_9ACTN</name>
<feature type="domain" description="Peptidase S8/S53" evidence="8">
    <location>
        <begin position="12"/>
        <end position="263"/>
    </location>
</feature>
<feature type="active site" description="Charge relay system" evidence="5">
    <location>
        <position position="21"/>
    </location>
</feature>
<dbReference type="SUPFAM" id="SSF52743">
    <property type="entry name" value="Subtilisin-like"/>
    <property type="match status" value="1"/>
</dbReference>
<keyword evidence="3 5" id="KW-0378">Hydrolase</keyword>
<dbReference type="PROSITE" id="PS51892">
    <property type="entry name" value="SUBTILASE"/>
    <property type="match status" value="1"/>
</dbReference>
<evidence type="ECO:0000256" key="5">
    <source>
        <dbReference type="PROSITE-ProRule" id="PRU01240"/>
    </source>
</evidence>
<dbReference type="Gene3D" id="3.40.50.200">
    <property type="entry name" value="Peptidase S8/S53 domain"/>
    <property type="match status" value="1"/>
</dbReference>
<reference evidence="9 10" key="1">
    <citation type="submission" date="2017-11" db="EMBL/GenBank/DDBJ databases">
        <title>Streptomyces carmine sp. nov., a novel actinomycete isolated from Sophora alopecuroides in Xinjiang, China.</title>
        <authorList>
            <person name="Wang Y."/>
            <person name="Luo X."/>
            <person name="Wan C."/>
            <person name="Zhang L."/>
        </authorList>
    </citation>
    <scope>NUCLEOTIDE SEQUENCE [LARGE SCALE GENOMIC DNA]</scope>
    <source>
        <strain evidence="9 10">TRM SA0054</strain>
    </source>
</reference>
<dbReference type="InterPro" id="IPR000209">
    <property type="entry name" value="Peptidase_S8/S53_dom"/>
</dbReference>
<evidence type="ECO:0000259" key="8">
    <source>
        <dbReference type="Pfam" id="PF00082"/>
    </source>
</evidence>
<proteinExistence type="inferred from homology"/>
<comment type="caution">
    <text evidence="9">The sequence shown here is derived from an EMBL/GenBank/DDBJ whole genome shotgun (WGS) entry which is preliminary data.</text>
</comment>
<dbReference type="GO" id="GO:0006508">
    <property type="term" value="P:proteolysis"/>
    <property type="evidence" value="ECO:0007669"/>
    <property type="project" value="UniProtKB-KW"/>
</dbReference>
<keyword evidence="7" id="KW-1133">Transmembrane helix</keyword>
<feature type="active site" description="Charge relay system" evidence="5">
    <location>
        <position position="55"/>
    </location>
</feature>
<dbReference type="EMBL" id="PGGW01000017">
    <property type="protein sequence ID" value="PJE99218.1"/>
    <property type="molecule type" value="Genomic_DNA"/>
</dbReference>
<dbReference type="GO" id="GO:0004252">
    <property type="term" value="F:serine-type endopeptidase activity"/>
    <property type="evidence" value="ECO:0007669"/>
    <property type="project" value="UniProtKB-UniRule"/>
</dbReference>
<evidence type="ECO:0000256" key="7">
    <source>
        <dbReference type="SAM" id="Phobius"/>
    </source>
</evidence>
<evidence type="ECO:0000256" key="6">
    <source>
        <dbReference type="SAM" id="MobiDB-lite"/>
    </source>
</evidence>
<protein>
    <submittedName>
        <fullName evidence="9">Serine protease</fullName>
    </submittedName>
</protein>
<dbReference type="PANTHER" id="PTHR43806:SF11">
    <property type="entry name" value="CEREVISIN-RELATED"/>
    <property type="match status" value="1"/>
</dbReference>
<keyword evidence="10" id="KW-1185">Reference proteome</keyword>
<sequence length="363" mass="37387">MQAEKMWEVSTGAGITIAVVDSGVDPTTDSLQGQVLPGIDASGAPGEASDDYTGHGTTMAEYIVGTGKNGGVQGLAPGAKVLPVRGSIEGLKDAEKWAPTSKALWAAARSDAQIINLSVGGPPAAGEEDAIRHAISRGKLVFAAAGNERQEHNLVSYPAAYPGVVAVAASGKDGEVAKFSQKGDYIDLAAPGVDLPKWCDEKMQSYCPNGGGTSTATAIASASAALIWSKHPDWTANQVLRVLVDTAGRKEKSEVRSRYIGYGAVRPRIHLLEGEGDPGDPDKNPIETVELDASPPASPSPEGDGSEDAKSGDKAGADRVEKASSEAAAEESDNDLWIYLGAGAAAAVVAAGAFVLVRRTRRT</sequence>
<keyword evidence="2 5" id="KW-0645">Protease</keyword>
<dbReference type="InterPro" id="IPR015500">
    <property type="entry name" value="Peptidase_S8_subtilisin-rel"/>
</dbReference>
<dbReference type="PRINTS" id="PR00723">
    <property type="entry name" value="SUBTILISIN"/>
</dbReference>
<evidence type="ECO:0000313" key="9">
    <source>
        <dbReference type="EMBL" id="PJE99218.1"/>
    </source>
</evidence>